<dbReference type="Gene3D" id="2.30.30.100">
    <property type="match status" value="1"/>
</dbReference>
<keyword evidence="2" id="KW-1185">Reference proteome</keyword>
<dbReference type="PATRIC" id="fig|520767.4.peg.581"/>
<protein>
    <recommendedName>
        <fullName evidence="3">Veg protein</fullName>
    </recommendedName>
</protein>
<dbReference type="Pfam" id="PF06257">
    <property type="entry name" value="VEG"/>
    <property type="match status" value="1"/>
</dbReference>
<dbReference type="PIRSF" id="PIRSF037257">
    <property type="entry name" value="DUF1021"/>
    <property type="match status" value="1"/>
</dbReference>
<reference evidence="1 2" key="1">
    <citation type="submission" date="2015-12" db="EMBL/GenBank/DDBJ databases">
        <title>Draft genome of Thermovenabulum gondwanense isolated from a red thermophilic microbial mat colonisisng an outflow channel of a bore well.</title>
        <authorList>
            <person name="Patel B.K."/>
        </authorList>
    </citation>
    <scope>NUCLEOTIDE SEQUENCE [LARGE SCALE GENOMIC DNA]</scope>
    <source>
        <strain evidence="1 2">R270</strain>
    </source>
</reference>
<dbReference type="Proteomes" id="UP000075737">
    <property type="component" value="Unassembled WGS sequence"/>
</dbReference>
<name>A0A162MT76_9FIRM</name>
<comment type="caution">
    <text evidence="1">The sequence shown here is derived from an EMBL/GenBank/DDBJ whole genome shotgun (WGS) entry which is preliminary data.</text>
</comment>
<dbReference type="GO" id="GO:0006355">
    <property type="term" value="P:regulation of DNA-templated transcription"/>
    <property type="evidence" value="ECO:0007669"/>
    <property type="project" value="InterPro"/>
</dbReference>
<dbReference type="OrthoDB" id="5469at2"/>
<gene>
    <name evidence="1" type="ORF">ATZ99_05640</name>
</gene>
<evidence type="ECO:0008006" key="3">
    <source>
        <dbReference type="Google" id="ProtNLM"/>
    </source>
</evidence>
<dbReference type="RefSeq" id="WP_068747736.1">
    <property type="nucleotide sequence ID" value="NZ_LOHZ01000022.1"/>
</dbReference>
<dbReference type="EMBL" id="LOHZ01000022">
    <property type="protein sequence ID" value="KYO67278.1"/>
    <property type="molecule type" value="Genomic_DNA"/>
</dbReference>
<proteinExistence type="predicted"/>
<sequence length="90" mass="10300">MLKDNALLKIKKSIEPFVGKKVKIKANRGRKKTYEKIGILEKVYPNIFVIRIEESPEFINRVSYSYSDVLTDSVELIFCAGNGKAVKIKH</sequence>
<dbReference type="PANTHER" id="PTHR40026">
    <property type="entry name" value="PROTEIN VEG"/>
    <property type="match status" value="1"/>
</dbReference>
<evidence type="ECO:0000313" key="1">
    <source>
        <dbReference type="EMBL" id="KYO67278.1"/>
    </source>
</evidence>
<dbReference type="InterPro" id="IPR009366">
    <property type="entry name" value="Protein_Veg"/>
</dbReference>
<evidence type="ECO:0000313" key="2">
    <source>
        <dbReference type="Proteomes" id="UP000075737"/>
    </source>
</evidence>
<organism evidence="1 2">
    <name type="scientific">Thermovenabulum gondwanense</name>
    <dbReference type="NCBI Taxonomy" id="520767"/>
    <lineage>
        <taxon>Bacteria</taxon>
        <taxon>Bacillati</taxon>
        <taxon>Bacillota</taxon>
        <taxon>Clostridia</taxon>
        <taxon>Thermosediminibacterales</taxon>
        <taxon>Thermosediminibacteraceae</taxon>
        <taxon>Thermovenabulum</taxon>
    </lineage>
</organism>
<dbReference type="AlphaFoldDB" id="A0A162MT76"/>
<accession>A0A162MT76</accession>
<dbReference type="PANTHER" id="PTHR40026:SF1">
    <property type="entry name" value="PROTEIN VEG"/>
    <property type="match status" value="1"/>
</dbReference>
<dbReference type="STRING" id="520767.ATZ99_05640"/>